<evidence type="ECO:0000256" key="2">
    <source>
        <dbReference type="ARBA" id="ARBA00022448"/>
    </source>
</evidence>
<dbReference type="PANTHER" id="PTHR30570:SF1">
    <property type="entry name" value="PHOSPHATE-BINDING PROTEIN PSTS"/>
    <property type="match status" value="1"/>
</dbReference>
<evidence type="ECO:0000256" key="3">
    <source>
        <dbReference type="ARBA" id="ARBA00022729"/>
    </source>
</evidence>
<dbReference type="CDD" id="cd13654">
    <property type="entry name" value="PBP2_phosphate_like_2"/>
    <property type="match status" value="1"/>
</dbReference>
<dbReference type="InterPro" id="IPR024370">
    <property type="entry name" value="PBP_domain"/>
</dbReference>
<gene>
    <name evidence="6" type="ORF">BC008_30075</name>
</gene>
<evidence type="ECO:0000256" key="1">
    <source>
        <dbReference type="ARBA" id="ARBA00008725"/>
    </source>
</evidence>
<dbReference type="NCBIfam" id="TIGR02136">
    <property type="entry name" value="ptsS_2"/>
    <property type="match status" value="1"/>
</dbReference>
<dbReference type="GO" id="GO:0042301">
    <property type="term" value="F:phosphate ion binding"/>
    <property type="evidence" value="ECO:0007669"/>
    <property type="project" value="UniProtKB-UniRule"/>
</dbReference>
<dbReference type="Pfam" id="PF12849">
    <property type="entry name" value="PBP_like_2"/>
    <property type="match status" value="1"/>
</dbReference>
<accession>A0A0V7ZSF8</accession>
<feature type="domain" description="PBP" evidence="5">
    <location>
        <begin position="41"/>
        <end position="290"/>
    </location>
</feature>
<comment type="similarity">
    <text evidence="1 4">Belongs to the PstS family.</text>
</comment>
<comment type="function">
    <text evidence="4">Involved in the system for phosphate transport across the cytoplasmic membrane.</text>
</comment>
<feature type="chain" id="PRO_5027148161" description="Phosphate-binding protein" evidence="4">
    <location>
        <begin position="25"/>
        <end position="346"/>
    </location>
</feature>
<evidence type="ECO:0000259" key="5">
    <source>
        <dbReference type="Pfam" id="PF12849"/>
    </source>
</evidence>
<dbReference type="GO" id="GO:0006817">
    <property type="term" value="P:phosphate ion transport"/>
    <property type="evidence" value="ECO:0007669"/>
    <property type="project" value="UniProtKB-UniRule"/>
</dbReference>
<proteinExistence type="inferred from homology"/>
<dbReference type="EMBL" id="LMTZ01000087">
    <property type="protein sequence ID" value="KST67448.1"/>
    <property type="molecule type" value="Genomic_DNA"/>
</dbReference>
<dbReference type="InterPro" id="IPR011862">
    <property type="entry name" value="Phos-bd"/>
</dbReference>
<keyword evidence="7" id="KW-1185">Reference proteome</keyword>
<sequence length="346" mass="37845">MKATAKRIALGLGVLILTASCNNASTTESGENITELAISNPLEAIKIDGSSTVYPITEAIAKEYKKLNKVPVEVSFSGTTSGFEKFCKGEIDIANASRPILKEELKTCTSNGVLFTELPIAFDALTVAVHPQNTWAKEIAITELKKIWEPAAQGKITNWNQIRASFPDRPLKLYGADKKSGTFDYFTKAVVGKSGESRDDYTASEDDEVLVSGIAKDPNALGYFGYAYYEENKDKLKSLAIDSGKGAIPPSRETVEKAQYQPLSRPLFIYINIKSAQKKEALRNFVNFYIKQAPTTVASVGYVPLSKDAYQLANVQFYKGKAGTVFGGETSLDLTIGEVLRKRAEF</sequence>
<dbReference type="PANTHER" id="PTHR30570">
    <property type="entry name" value="PERIPLASMIC PHOSPHATE BINDING COMPONENT OF PHOSPHATE ABC TRANSPORTER"/>
    <property type="match status" value="1"/>
</dbReference>
<dbReference type="InterPro" id="IPR050811">
    <property type="entry name" value="Phosphate_ABC_transporter"/>
</dbReference>
<dbReference type="Gene3D" id="3.40.190.10">
    <property type="entry name" value="Periplasmic binding protein-like II"/>
    <property type="match status" value="2"/>
</dbReference>
<protein>
    <recommendedName>
        <fullName evidence="4">Phosphate-binding protein</fullName>
    </recommendedName>
</protein>
<keyword evidence="3 4" id="KW-0732">Signal</keyword>
<dbReference type="Proteomes" id="UP000053372">
    <property type="component" value="Unassembled WGS sequence"/>
</dbReference>
<feature type="signal peptide" evidence="4">
    <location>
        <begin position="1"/>
        <end position="24"/>
    </location>
</feature>
<reference evidence="6 7" key="1">
    <citation type="journal article" date="2015" name="Genome Announc.">
        <title>Draft Genome of the Euendolithic (true boring) Cyanobacterium Mastigocoleus testarum strain BC008.</title>
        <authorList>
            <person name="Guida B.S."/>
            <person name="Garcia-Pichel F."/>
        </authorList>
    </citation>
    <scope>NUCLEOTIDE SEQUENCE [LARGE SCALE GENOMIC DNA]</scope>
    <source>
        <strain evidence="6 7">BC008</strain>
    </source>
</reference>
<evidence type="ECO:0000313" key="6">
    <source>
        <dbReference type="EMBL" id="KST67448.1"/>
    </source>
</evidence>
<dbReference type="PROSITE" id="PS51257">
    <property type="entry name" value="PROKAR_LIPOPROTEIN"/>
    <property type="match status" value="1"/>
</dbReference>
<dbReference type="OrthoDB" id="9790048at2"/>
<keyword evidence="2 4" id="KW-0813">Transport</keyword>
<dbReference type="SUPFAM" id="SSF53850">
    <property type="entry name" value="Periplasmic binding protein-like II"/>
    <property type="match status" value="1"/>
</dbReference>
<evidence type="ECO:0000256" key="4">
    <source>
        <dbReference type="RuleBase" id="RU367119"/>
    </source>
</evidence>
<name>A0A0V7ZSF8_9CYAN</name>
<dbReference type="FunFam" id="3.40.190.10:FF:000156">
    <property type="entry name" value="Phosphate ABC transporter, phosphate-binding protein"/>
    <property type="match status" value="1"/>
</dbReference>
<comment type="caution">
    <text evidence="6">The sequence shown here is derived from an EMBL/GenBank/DDBJ whole genome shotgun (WGS) entry which is preliminary data.</text>
</comment>
<dbReference type="AlphaFoldDB" id="A0A0V7ZSF8"/>
<organism evidence="6 7">
    <name type="scientific">Mastigocoleus testarum BC008</name>
    <dbReference type="NCBI Taxonomy" id="371196"/>
    <lineage>
        <taxon>Bacteria</taxon>
        <taxon>Bacillati</taxon>
        <taxon>Cyanobacteriota</taxon>
        <taxon>Cyanophyceae</taxon>
        <taxon>Nostocales</taxon>
        <taxon>Hapalosiphonaceae</taxon>
        <taxon>Mastigocoleus</taxon>
    </lineage>
</organism>
<keyword evidence="4" id="KW-0592">Phosphate transport</keyword>
<evidence type="ECO:0000313" key="7">
    <source>
        <dbReference type="Proteomes" id="UP000053372"/>
    </source>
</evidence>
<dbReference type="RefSeq" id="WP_027844560.1">
    <property type="nucleotide sequence ID" value="NZ_LMTZ01000087.1"/>
</dbReference>